<name>A0A9D1IZU8_9FIRM</name>
<gene>
    <name evidence="3" type="ORF">IAD36_10155</name>
</gene>
<keyword evidence="2" id="KW-1133">Transmembrane helix</keyword>
<evidence type="ECO:0000256" key="1">
    <source>
        <dbReference type="SAM" id="MobiDB-lite"/>
    </source>
</evidence>
<dbReference type="AlphaFoldDB" id="A0A9D1IZU8"/>
<reference evidence="3" key="2">
    <citation type="journal article" date="2021" name="PeerJ">
        <title>Extensive microbial diversity within the chicken gut microbiome revealed by metagenomics and culture.</title>
        <authorList>
            <person name="Gilroy R."/>
            <person name="Ravi A."/>
            <person name="Getino M."/>
            <person name="Pursley I."/>
            <person name="Horton D.L."/>
            <person name="Alikhan N.F."/>
            <person name="Baker D."/>
            <person name="Gharbi K."/>
            <person name="Hall N."/>
            <person name="Watson M."/>
            <person name="Adriaenssens E.M."/>
            <person name="Foster-Nyarko E."/>
            <person name="Jarju S."/>
            <person name="Secka A."/>
            <person name="Antonio M."/>
            <person name="Oren A."/>
            <person name="Chaudhuri R.R."/>
            <person name="La Ragione R."/>
            <person name="Hildebrand F."/>
            <person name="Pallen M.J."/>
        </authorList>
    </citation>
    <scope>NUCLEOTIDE SEQUENCE</scope>
    <source>
        <strain evidence="3">ChiGjej3B3-7149</strain>
    </source>
</reference>
<organism evidence="3 4">
    <name type="scientific">Candidatus Scatomorpha intestinigallinarum</name>
    <dbReference type="NCBI Taxonomy" id="2840923"/>
    <lineage>
        <taxon>Bacteria</taxon>
        <taxon>Bacillati</taxon>
        <taxon>Bacillota</taxon>
        <taxon>Clostridia</taxon>
        <taxon>Eubacteriales</taxon>
        <taxon>Candidatus Scatomorpha</taxon>
    </lineage>
</organism>
<dbReference type="EMBL" id="DVHH01000245">
    <property type="protein sequence ID" value="HIR55941.1"/>
    <property type="molecule type" value="Genomic_DNA"/>
</dbReference>
<protein>
    <recommendedName>
        <fullName evidence="5">Transmembrane protein</fullName>
    </recommendedName>
</protein>
<evidence type="ECO:0000256" key="2">
    <source>
        <dbReference type="SAM" id="Phobius"/>
    </source>
</evidence>
<keyword evidence="2" id="KW-0812">Transmembrane</keyword>
<evidence type="ECO:0008006" key="5">
    <source>
        <dbReference type="Google" id="ProtNLM"/>
    </source>
</evidence>
<comment type="caution">
    <text evidence="3">The sequence shown here is derived from an EMBL/GenBank/DDBJ whole genome shotgun (WGS) entry which is preliminary data.</text>
</comment>
<evidence type="ECO:0000313" key="4">
    <source>
        <dbReference type="Proteomes" id="UP000824238"/>
    </source>
</evidence>
<sequence length="86" mass="9745">MSRKKRYEDDDGRVVARMNVEGMPWYAERGENVPEQTEQSGGPEPMTKEESRAFAWGAVKAALLVTAVFSVGAVLFILFCTEIWFR</sequence>
<evidence type="ECO:0000313" key="3">
    <source>
        <dbReference type="EMBL" id="HIR55941.1"/>
    </source>
</evidence>
<dbReference type="Proteomes" id="UP000824238">
    <property type="component" value="Unassembled WGS sequence"/>
</dbReference>
<keyword evidence="2" id="KW-0472">Membrane</keyword>
<accession>A0A9D1IZU8</accession>
<proteinExistence type="predicted"/>
<feature type="region of interest" description="Disordered" evidence="1">
    <location>
        <begin position="27"/>
        <end position="48"/>
    </location>
</feature>
<reference evidence="3" key="1">
    <citation type="submission" date="2020-10" db="EMBL/GenBank/DDBJ databases">
        <authorList>
            <person name="Gilroy R."/>
        </authorList>
    </citation>
    <scope>NUCLEOTIDE SEQUENCE</scope>
    <source>
        <strain evidence="3">ChiGjej3B3-7149</strain>
    </source>
</reference>
<feature type="transmembrane region" description="Helical" evidence="2">
    <location>
        <begin position="61"/>
        <end position="85"/>
    </location>
</feature>